<gene>
    <name evidence="5" type="ORF">DSCA_40360</name>
</gene>
<dbReference type="Pfam" id="PF01170">
    <property type="entry name" value="UPF0020"/>
    <property type="match status" value="1"/>
</dbReference>
<dbReference type="GO" id="GO:0003676">
    <property type="term" value="F:nucleic acid binding"/>
    <property type="evidence" value="ECO:0007669"/>
    <property type="project" value="InterPro"/>
</dbReference>
<dbReference type="RefSeq" id="WP_155318079.1">
    <property type="nucleotide sequence ID" value="NZ_AP021874.1"/>
</dbReference>
<feature type="domain" description="RlmL ferredoxin-like" evidence="4">
    <location>
        <begin position="25"/>
        <end position="81"/>
    </location>
</feature>
<dbReference type="PANTHER" id="PTHR47313">
    <property type="entry name" value="RIBOSOMAL RNA LARGE SUBUNIT METHYLTRANSFERASE K/L"/>
    <property type="match status" value="1"/>
</dbReference>
<dbReference type="InterPro" id="IPR053943">
    <property type="entry name" value="RlmKL-like_Mtase_CS"/>
</dbReference>
<dbReference type="PANTHER" id="PTHR47313:SF1">
    <property type="entry name" value="RIBOSOMAL RNA LARGE SUBUNIT METHYLTRANSFERASE K_L"/>
    <property type="match status" value="1"/>
</dbReference>
<dbReference type="Gene3D" id="3.40.50.150">
    <property type="entry name" value="Vaccinia Virus protein VP39"/>
    <property type="match status" value="1"/>
</dbReference>
<dbReference type="InterPro" id="IPR054170">
    <property type="entry name" value="RlmL_1st"/>
</dbReference>
<evidence type="ECO:0000259" key="4">
    <source>
        <dbReference type="Pfam" id="PF22020"/>
    </source>
</evidence>
<dbReference type="AlphaFoldDB" id="A0A5K7YLK2"/>
<reference evidence="5 6" key="1">
    <citation type="submission" date="2019-11" db="EMBL/GenBank/DDBJ databases">
        <title>Comparative genomics of hydrocarbon-degrading Desulfosarcina strains.</title>
        <authorList>
            <person name="Watanabe M."/>
            <person name="Kojima H."/>
            <person name="Fukui M."/>
        </authorList>
    </citation>
    <scope>NUCLEOTIDE SEQUENCE [LARGE SCALE GENOMIC DNA]</scope>
    <source>
        <strain evidence="5 6">PL12</strain>
    </source>
</reference>
<dbReference type="InterPro" id="IPR002052">
    <property type="entry name" value="DNA_methylase_N6_adenine_CS"/>
</dbReference>
<dbReference type="OrthoDB" id="9809404at2"/>
<dbReference type="KEGG" id="dalk:DSCA_40360"/>
<dbReference type="Proteomes" id="UP000427906">
    <property type="component" value="Chromosome"/>
</dbReference>
<dbReference type="GO" id="GO:0070043">
    <property type="term" value="F:rRNA (guanine-N7-)-methyltransferase activity"/>
    <property type="evidence" value="ECO:0007669"/>
    <property type="project" value="TreeGrafter"/>
</dbReference>
<name>A0A5K7YLK2_9BACT</name>
<dbReference type="PROSITE" id="PS01261">
    <property type="entry name" value="UPF0020"/>
    <property type="match status" value="1"/>
</dbReference>
<dbReference type="InterPro" id="IPR000241">
    <property type="entry name" value="RlmKL-like_Mtase"/>
</dbReference>
<dbReference type="PROSITE" id="PS00092">
    <property type="entry name" value="N6_MTASE"/>
    <property type="match status" value="1"/>
</dbReference>
<evidence type="ECO:0000256" key="2">
    <source>
        <dbReference type="ARBA" id="ARBA00022679"/>
    </source>
</evidence>
<evidence type="ECO:0000313" key="6">
    <source>
        <dbReference type="Proteomes" id="UP000427906"/>
    </source>
</evidence>
<dbReference type="Pfam" id="PF22020">
    <property type="entry name" value="RlmL_1st"/>
    <property type="match status" value="1"/>
</dbReference>
<dbReference type="SUPFAM" id="SSF53335">
    <property type="entry name" value="S-adenosyl-L-methionine-dependent methyltransferases"/>
    <property type="match status" value="1"/>
</dbReference>
<dbReference type="Gene3D" id="3.30.2130.30">
    <property type="match status" value="1"/>
</dbReference>
<evidence type="ECO:0000259" key="3">
    <source>
        <dbReference type="Pfam" id="PF01170"/>
    </source>
</evidence>
<accession>A0A5K7YLK2</accession>
<sequence length="391" mass="43207">MEKTVNTPAFQKRLRRHVIGRVRDYFAIVPPRFEECFRQELIDLGIDASDIWVEPGGVTFAGRFVDCQRVNLHSRTATRILMRIDSFEATNLRKLRKRSAAVPWDLFLPAGVLPRIQATSRNSRLYHTEAVSQGILEGIGRRSGTLPPSSSEQTLFVRLVDDRVTLSLDSSGMPLYKRGVKQGPAQAPLRETLAAAILMKAGYDGGRPLADPMCGSGSFALEAAMLAKQMAPGSRRGFAFTDWPAFSERQWTFLKRQAIASEQVLKRPRIFSSDIDGAACRQLSATISENGLSDAVGVVTRDFFDCKGDQYDVRPGLVAINPPYGIRIGSKNRAAELFAHIGSHLKAAFHGWDVALIAPHRDLVETLPFAVRQMPLLHGGLRLTLLVGTIK</sequence>
<dbReference type="EMBL" id="AP021874">
    <property type="protein sequence ID" value="BBO70106.1"/>
    <property type="molecule type" value="Genomic_DNA"/>
</dbReference>
<keyword evidence="6" id="KW-1185">Reference proteome</keyword>
<feature type="domain" description="Ribosomal RNA large subunit methyltransferase K/L-like methyltransferase" evidence="3">
    <location>
        <begin position="180"/>
        <end position="367"/>
    </location>
</feature>
<keyword evidence="2 5" id="KW-0808">Transferase</keyword>
<keyword evidence="1 5" id="KW-0489">Methyltransferase</keyword>
<dbReference type="GO" id="GO:0008990">
    <property type="term" value="F:rRNA (guanine-N2-)-methyltransferase activity"/>
    <property type="evidence" value="ECO:0007669"/>
    <property type="project" value="TreeGrafter"/>
</dbReference>
<protein>
    <submittedName>
        <fullName evidence="5">RNA methyltransferase</fullName>
    </submittedName>
</protein>
<proteinExistence type="predicted"/>
<organism evidence="5 6">
    <name type="scientific">Desulfosarcina alkanivorans</name>
    <dbReference type="NCBI Taxonomy" id="571177"/>
    <lineage>
        <taxon>Bacteria</taxon>
        <taxon>Pseudomonadati</taxon>
        <taxon>Thermodesulfobacteriota</taxon>
        <taxon>Desulfobacteria</taxon>
        <taxon>Desulfobacterales</taxon>
        <taxon>Desulfosarcinaceae</taxon>
        <taxon>Desulfosarcina</taxon>
    </lineage>
</organism>
<evidence type="ECO:0000256" key="1">
    <source>
        <dbReference type="ARBA" id="ARBA00022603"/>
    </source>
</evidence>
<evidence type="ECO:0000313" key="5">
    <source>
        <dbReference type="EMBL" id="BBO70106.1"/>
    </source>
</evidence>
<dbReference type="CDD" id="cd11715">
    <property type="entry name" value="THUMP_AdoMetMT"/>
    <property type="match status" value="1"/>
</dbReference>
<dbReference type="InterPro" id="IPR029063">
    <property type="entry name" value="SAM-dependent_MTases_sf"/>
</dbReference>